<reference evidence="1 2" key="1">
    <citation type="submission" date="2015-12" db="EMBL/GenBank/DDBJ databases">
        <title>Genome sequence of Aneurinibacillus soli.</title>
        <authorList>
            <person name="Lee J.S."/>
            <person name="Lee K.C."/>
            <person name="Kim K.K."/>
            <person name="Lee B.W."/>
        </authorList>
    </citation>
    <scope>NUCLEOTIDE SEQUENCE [LARGE SCALE GENOMIC DNA]</scope>
    <source>
        <strain evidence="1 2">CB4</strain>
    </source>
</reference>
<dbReference type="OrthoDB" id="2326035at2"/>
<proteinExistence type="predicted"/>
<evidence type="ECO:0000313" key="2">
    <source>
        <dbReference type="Proteomes" id="UP000217696"/>
    </source>
</evidence>
<name>A0A0U5BCN7_9BACL</name>
<dbReference type="AlphaFoldDB" id="A0A0U5BCN7"/>
<dbReference type="RefSeq" id="WP_096467066.1">
    <property type="nucleotide sequence ID" value="NZ_AP017312.1"/>
</dbReference>
<accession>A0A0U5BCN7</accession>
<protein>
    <submittedName>
        <fullName evidence="1">Virus attachment protein p12 family protein</fullName>
    </submittedName>
</protein>
<keyword evidence="2" id="KW-1185">Reference proteome</keyword>
<dbReference type="EMBL" id="AP017312">
    <property type="protein sequence ID" value="BAU29382.1"/>
    <property type="molecule type" value="Genomic_DNA"/>
</dbReference>
<sequence length="65" mass="7287">MLINIMIGAVIFGYAGWSLYRFTVKSKEGKCVSCSSKKGCAPACDESKPAEVTFYTRYREEHSLK</sequence>
<gene>
    <name evidence="1" type="ORF">CB4_03582</name>
</gene>
<dbReference type="Proteomes" id="UP000217696">
    <property type="component" value="Chromosome"/>
</dbReference>
<dbReference type="KEGG" id="asoc:CB4_03582"/>
<evidence type="ECO:0000313" key="1">
    <source>
        <dbReference type="EMBL" id="BAU29382.1"/>
    </source>
</evidence>
<organism evidence="1 2">
    <name type="scientific">Aneurinibacillus soli</name>
    <dbReference type="NCBI Taxonomy" id="1500254"/>
    <lineage>
        <taxon>Bacteria</taxon>
        <taxon>Bacillati</taxon>
        <taxon>Bacillota</taxon>
        <taxon>Bacilli</taxon>
        <taxon>Bacillales</taxon>
        <taxon>Paenibacillaceae</taxon>
        <taxon>Aneurinibacillus group</taxon>
        <taxon>Aneurinibacillus</taxon>
    </lineage>
</organism>
<dbReference type="Pfam" id="PF12669">
    <property type="entry name" value="FeoB_associated"/>
    <property type="match status" value="1"/>
</dbReference>